<dbReference type="Proteomes" id="UP000298663">
    <property type="component" value="Unassembled WGS sequence"/>
</dbReference>
<dbReference type="Gene3D" id="1.10.510.10">
    <property type="entry name" value="Transferase(Phosphotransferase) domain 1"/>
    <property type="match status" value="1"/>
</dbReference>
<proteinExistence type="predicted"/>
<reference evidence="1 2" key="2">
    <citation type="journal article" date="2019" name="G3 (Bethesda)">
        <title>Hybrid Assembly of the Genome of the Entomopathogenic Nematode Steinernema carpocapsae Identifies the X-Chromosome.</title>
        <authorList>
            <person name="Serra L."/>
            <person name="Macchietto M."/>
            <person name="Macias-Munoz A."/>
            <person name="McGill C.J."/>
            <person name="Rodriguez I.M."/>
            <person name="Rodriguez B."/>
            <person name="Murad R."/>
            <person name="Mortazavi A."/>
        </authorList>
    </citation>
    <scope>NUCLEOTIDE SEQUENCE [LARGE SCALE GENOMIC DNA]</scope>
    <source>
        <strain evidence="1 2">ALL</strain>
    </source>
</reference>
<accession>A0A4U5MFI8</accession>
<dbReference type="EMBL" id="AZBU02000008">
    <property type="protein sequence ID" value="TKR67693.1"/>
    <property type="molecule type" value="Genomic_DNA"/>
</dbReference>
<keyword evidence="2" id="KW-1185">Reference proteome</keyword>
<dbReference type="STRING" id="34508.A0A4U5MFI8"/>
<dbReference type="SUPFAM" id="SSF56112">
    <property type="entry name" value="Protein kinase-like (PK-like)"/>
    <property type="match status" value="1"/>
</dbReference>
<organism evidence="1 2">
    <name type="scientific">Steinernema carpocapsae</name>
    <name type="common">Entomopathogenic nematode</name>
    <dbReference type="NCBI Taxonomy" id="34508"/>
    <lineage>
        <taxon>Eukaryota</taxon>
        <taxon>Metazoa</taxon>
        <taxon>Ecdysozoa</taxon>
        <taxon>Nematoda</taxon>
        <taxon>Chromadorea</taxon>
        <taxon>Rhabditida</taxon>
        <taxon>Tylenchina</taxon>
        <taxon>Panagrolaimomorpha</taxon>
        <taxon>Strongyloidoidea</taxon>
        <taxon>Steinernematidae</taxon>
        <taxon>Steinernema</taxon>
    </lineage>
</organism>
<dbReference type="InterPro" id="IPR011009">
    <property type="entry name" value="Kinase-like_dom_sf"/>
</dbReference>
<name>A0A4U5MFI8_STECR</name>
<evidence type="ECO:0000313" key="2">
    <source>
        <dbReference type="Proteomes" id="UP000298663"/>
    </source>
</evidence>
<protein>
    <recommendedName>
        <fullName evidence="3">Protein kinase domain-containing protein</fullName>
    </recommendedName>
</protein>
<dbReference type="PANTHER" id="PTHR11909">
    <property type="entry name" value="CASEIN KINASE-RELATED"/>
    <property type="match status" value="1"/>
</dbReference>
<comment type="caution">
    <text evidence="1">The sequence shown here is derived from an EMBL/GenBank/DDBJ whole genome shotgun (WGS) entry which is preliminary data.</text>
</comment>
<evidence type="ECO:0000313" key="1">
    <source>
        <dbReference type="EMBL" id="TKR67693.1"/>
    </source>
</evidence>
<sequence length="158" mass="18638">MIVYILDFGIARRILNDKDELKTPRATVCFKGTVRFASMACHKNNELGPKDDCESWFYLLLDLIITSGLPWKKIQDRNEVLRVKEECRKDKRDQMFHGVKCKESFGKIMDYIDALHYHDRIDYSYVYDLLKEAAQISGARLEDSYDWEDDNTKSRKRG</sequence>
<evidence type="ECO:0008006" key="3">
    <source>
        <dbReference type="Google" id="ProtNLM"/>
    </source>
</evidence>
<dbReference type="OrthoDB" id="5872528at2759"/>
<dbReference type="InterPro" id="IPR050235">
    <property type="entry name" value="CK1_Ser-Thr_kinase"/>
</dbReference>
<reference evidence="1 2" key="1">
    <citation type="journal article" date="2015" name="Genome Biol.">
        <title>Comparative genomics of Steinernema reveals deeply conserved gene regulatory networks.</title>
        <authorList>
            <person name="Dillman A.R."/>
            <person name="Macchietto M."/>
            <person name="Porter C.F."/>
            <person name="Rogers A."/>
            <person name="Williams B."/>
            <person name="Antoshechkin I."/>
            <person name="Lee M.M."/>
            <person name="Goodwin Z."/>
            <person name="Lu X."/>
            <person name="Lewis E.E."/>
            <person name="Goodrich-Blair H."/>
            <person name="Stock S.P."/>
            <person name="Adams B.J."/>
            <person name="Sternberg P.W."/>
            <person name="Mortazavi A."/>
        </authorList>
    </citation>
    <scope>NUCLEOTIDE SEQUENCE [LARGE SCALE GENOMIC DNA]</scope>
    <source>
        <strain evidence="1 2">ALL</strain>
    </source>
</reference>
<dbReference type="AlphaFoldDB" id="A0A4U5MFI8"/>
<gene>
    <name evidence="1" type="ORF">L596_023804</name>
</gene>